<dbReference type="EMBL" id="LAHO01000003">
    <property type="protein sequence ID" value="KKO46678.1"/>
    <property type="molecule type" value="Genomic_DNA"/>
</dbReference>
<dbReference type="OrthoDB" id="5770619at2"/>
<keyword evidence="2" id="KW-1185">Reference proteome</keyword>
<evidence type="ECO:0000313" key="1">
    <source>
        <dbReference type="EMBL" id="KKO46678.1"/>
    </source>
</evidence>
<accession>A0A0M2VC35</accession>
<dbReference type="AlphaFoldDB" id="A0A0M2VC35"/>
<sequence length="344" mass="37653">MMQTFTDLAERANVLWQQRLSLAGSDYISLSQLQQHDRQLVQSVGLCQRYLKQDEADLPLWLIALLDNSAAELNKLLALPLALSAQALLAELWLALQQKTAAHYMQQYSQPEQSPLLCLLADPQLAASLYPAMQRLDLRSAVQLAGQQGLTGQLGDLQQLATDHQLSAASRAELLYSLYLLGQRTDESELIVQLLDAQCLTSRQLQLLLLGATTEQKVRIVNALCSADIHLAINAMGFSGLTKFCPLLLEMTHQPAHSAAAQSALITMLGALSADVLQRTEPAQTQHQETLVAGQVLNQLKLPALWASGNQYQRFAAAALQVLQQPGLPLAEPMNWQGGLWPVA</sequence>
<gene>
    <name evidence="1" type="ORF">WG68_05190</name>
</gene>
<name>A0A0M2VC35_9GAMM</name>
<organism evidence="1 2">
    <name type="scientific">Arsukibacterium ikkense</name>
    <dbReference type="NCBI Taxonomy" id="336831"/>
    <lineage>
        <taxon>Bacteria</taxon>
        <taxon>Pseudomonadati</taxon>
        <taxon>Pseudomonadota</taxon>
        <taxon>Gammaproteobacteria</taxon>
        <taxon>Chromatiales</taxon>
        <taxon>Chromatiaceae</taxon>
        <taxon>Arsukibacterium</taxon>
    </lineage>
</organism>
<dbReference type="RefSeq" id="WP_046556567.1">
    <property type="nucleotide sequence ID" value="NZ_LAHO01000003.1"/>
</dbReference>
<dbReference type="Proteomes" id="UP000034228">
    <property type="component" value="Unassembled WGS sequence"/>
</dbReference>
<reference evidence="1 2" key="1">
    <citation type="submission" date="2015-03" db="EMBL/GenBank/DDBJ databases">
        <title>Draft genome sequences of two protease-producing strains of Arsukibacterium isolated from two cold and alkaline environments.</title>
        <authorList>
            <person name="Lylloff J.E."/>
            <person name="Skov L.B."/>
            <person name="Jepsen M."/>
            <person name="Hallin P.F."/>
            <person name="Sorensen S.J."/>
            <person name="Stougaard P."/>
            <person name="Glaring M.A."/>
        </authorList>
    </citation>
    <scope>NUCLEOTIDE SEQUENCE [LARGE SCALE GENOMIC DNA]</scope>
    <source>
        <strain evidence="1 2">GCM72</strain>
    </source>
</reference>
<proteinExistence type="predicted"/>
<evidence type="ECO:0000313" key="2">
    <source>
        <dbReference type="Proteomes" id="UP000034228"/>
    </source>
</evidence>
<dbReference type="STRING" id="336831.WG68_05190"/>
<protein>
    <submittedName>
        <fullName evidence="1">Uncharacterized protein</fullName>
    </submittedName>
</protein>
<comment type="caution">
    <text evidence="1">The sequence shown here is derived from an EMBL/GenBank/DDBJ whole genome shotgun (WGS) entry which is preliminary data.</text>
</comment>